<sequence length="146" mass="15841">MLINDSQHAEVPPVICTVSHKAIRPHVPLMLRSQPHTGAVVKPKPAAFGLLLWDFKPLTSPDPFHSLNVDSPSVATDQSRDTTVTVSAILLCQADNIGCQMRFVEGHNLRLTLCGTMLTDDAACPTLGYTDHIAHVVNCQPAVRRA</sequence>
<protein>
    <submittedName>
        <fullName evidence="1">Uncharacterized protein</fullName>
    </submittedName>
</protein>
<keyword evidence="2" id="KW-1185">Reference proteome</keyword>
<organism evidence="1 2">
    <name type="scientific">Algimonas arctica</name>
    <dbReference type="NCBI Taxonomy" id="1479486"/>
    <lineage>
        <taxon>Bacteria</taxon>
        <taxon>Pseudomonadati</taxon>
        <taxon>Pseudomonadota</taxon>
        <taxon>Alphaproteobacteria</taxon>
        <taxon>Maricaulales</taxon>
        <taxon>Robiginitomaculaceae</taxon>
        <taxon>Algimonas</taxon>
    </lineage>
</organism>
<evidence type="ECO:0000313" key="2">
    <source>
        <dbReference type="Proteomes" id="UP000634004"/>
    </source>
</evidence>
<comment type="caution">
    <text evidence="1">The sequence shown here is derived from an EMBL/GenBank/DDBJ whole genome shotgun (WGS) entry which is preliminary data.</text>
</comment>
<dbReference type="AlphaFoldDB" id="A0A8J3CQ68"/>
<dbReference type="Proteomes" id="UP000634004">
    <property type="component" value="Unassembled WGS sequence"/>
</dbReference>
<dbReference type="EMBL" id="BMZH01000002">
    <property type="protein sequence ID" value="GHA84921.1"/>
    <property type="molecule type" value="Genomic_DNA"/>
</dbReference>
<accession>A0A8J3CQ68</accession>
<gene>
    <name evidence="1" type="ORF">GCM10009069_05050</name>
</gene>
<proteinExistence type="predicted"/>
<name>A0A8J3CQ68_9PROT</name>
<reference evidence="1" key="2">
    <citation type="submission" date="2020-09" db="EMBL/GenBank/DDBJ databases">
        <authorList>
            <person name="Sun Q."/>
            <person name="Kim S."/>
        </authorList>
    </citation>
    <scope>NUCLEOTIDE SEQUENCE</scope>
    <source>
        <strain evidence="1">KCTC 32513</strain>
    </source>
</reference>
<evidence type="ECO:0000313" key="1">
    <source>
        <dbReference type="EMBL" id="GHA84921.1"/>
    </source>
</evidence>
<reference evidence="1" key="1">
    <citation type="journal article" date="2014" name="Int. J. Syst. Evol. Microbiol.">
        <title>Complete genome sequence of Corynebacterium casei LMG S-19264T (=DSM 44701T), isolated from a smear-ripened cheese.</title>
        <authorList>
            <consortium name="US DOE Joint Genome Institute (JGI-PGF)"/>
            <person name="Walter F."/>
            <person name="Albersmeier A."/>
            <person name="Kalinowski J."/>
            <person name="Ruckert C."/>
        </authorList>
    </citation>
    <scope>NUCLEOTIDE SEQUENCE</scope>
    <source>
        <strain evidence="1">KCTC 32513</strain>
    </source>
</reference>